<keyword evidence="1" id="KW-0472">Membrane</keyword>
<feature type="transmembrane region" description="Helical" evidence="1">
    <location>
        <begin position="136"/>
        <end position="160"/>
    </location>
</feature>
<keyword evidence="1" id="KW-1133">Transmembrane helix</keyword>
<keyword evidence="1" id="KW-0812">Transmembrane</keyword>
<dbReference type="InterPro" id="IPR021205">
    <property type="entry name" value="Lanti_perm_SpaE/MutE/EpiE-like"/>
</dbReference>
<dbReference type="RefSeq" id="WP_068710076.1">
    <property type="nucleotide sequence ID" value="NZ_BAAAXQ010000034.1"/>
</dbReference>
<feature type="transmembrane region" description="Helical" evidence="1">
    <location>
        <begin position="224"/>
        <end position="246"/>
    </location>
</feature>
<reference evidence="2 3" key="1">
    <citation type="journal article" date="2019" name="Int. J. Syst. Evol. Microbiol.">
        <title>The Global Catalogue of Microorganisms (GCM) 10K type strain sequencing project: providing services to taxonomists for standard genome sequencing and annotation.</title>
        <authorList>
            <consortium name="The Broad Institute Genomics Platform"/>
            <consortium name="The Broad Institute Genome Sequencing Center for Infectious Disease"/>
            <person name="Wu L."/>
            <person name="Ma J."/>
        </authorList>
    </citation>
    <scope>NUCLEOTIDE SEQUENCE [LARGE SCALE GENOMIC DNA]</scope>
    <source>
        <strain evidence="2 3">JCM 8736</strain>
    </source>
</reference>
<dbReference type="Proteomes" id="UP001501577">
    <property type="component" value="Unassembled WGS sequence"/>
</dbReference>
<sequence>MKVSRSVETEWLKEKRSANRKLLWLAPLNFVLLSFGLVLLMGPSPDGKHSYIVAATFNWYSLLILPVILTLLVTNLLKKEKTVNQVFYRTTGAGLKEQIIGKNIVAMIEIIFILLISTIFIFFIGKSLLKENLSAIQLTTAAIYLIVGSLPVMSLSFILYRFLNQTLVLLINFILGNVAAVVAVESWWWLFPWSYNLRMMAPALGVHPNGTFLPAGDPLLNQDALLIGVGMAFIVYLLLLSVQLFMARRVENHG</sequence>
<dbReference type="EMBL" id="BAAAXQ010000034">
    <property type="protein sequence ID" value="GAA3016864.1"/>
    <property type="molecule type" value="Genomic_DNA"/>
</dbReference>
<dbReference type="NCBIfam" id="TIGR03732">
    <property type="entry name" value="lanti_perm_MutE"/>
    <property type="match status" value="1"/>
</dbReference>
<evidence type="ECO:0000313" key="2">
    <source>
        <dbReference type="EMBL" id="GAA3016864.1"/>
    </source>
</evidence>
<name>A0ABN3YBT7_9ENTE</name>
<keyword evidence="3" id="KW-1185">Reference proteome</keyword>
<feature type="transmembrane region" description="Helical" evidence="1">
    <location>
        <begin position="57"/>
        <end position="77"/>
    </location>
</feature>
<protein>
    <submittedName>
        <fullName evidence="2">Lantibiotic immunity ABC transporter MutE/EpiE family permease subunit</fullName>
    </submittedName>
</protein>
<feature type="transmembrane region" description="Helical" evidence="1">
    <location>
        <begin position="167"/>
        <end position="190"/>
    </location>
</feature>
<proteinExistence type="predicted"/>
<evidence type="ECO:0000313" key="3">
    <source>
        <dbReference type="Proteomes" id="UP001501577"/>
    </source>
</evidence>
<evidence type="ECO:0000256" key="1">
    <source>
        <dbReference type="SAM" id="Phobius"/>
    </source>
</evidence>
<comment type="caution">
    <text evidence="2">The sequence shown here is derived from an EMBL/GenBank/DDBJ whole genome shotgun (WGS) entry which is preliminary data.</text>
</comment>
<gene>
    <name evidence="2" type="ORF">GCM10019998_11350</name>
</gene>
<dbReference type="CDD" id="cd21807">
    <property type="entry name" value="ABC-2_lan_permease_MutE_EpiE-like"/>
    <property type="match status" value="1"/>
</dbReference>
<organism evidence="2 3">
    <name type="scientific">Tetragenococcus solitarius</name>
    <dbReference type="NCBI Taxonomy" id="71453"/>
    <lineage>
        <taxon>Bacteria</taxon>
        <taxon>Bacillati</taxon>
        <taxon>Bacillota</taxon>
        <taxon>Bacilli</taxon>
        <taxon>Lactobacillales</taxon>
        <taxon>Enterococcaceae</taxon>
        <taxon>Tetragenococcus</taxon>
    </lineage>
</organism>
<accession>A0ABN3YBT7</accession>
<feature type="transmembrane region" description="Helical" evidence="1">
    <location>
        <begin position="104"/>
        <end position="124"/>
    </location>
</feature>
<feature type="transmembrane region" description="Helical" evidence="1">
    <location>
        <begin position="21"/>
        <end position="42"/>
    </location>
</feature>